<dbReference type="Proteomes" id="UP000230646">
    <property type="component" value="Unassembled WGS sequence"/>
</dbReference>
<protein>
    <submittedName>
        <fullName evidence="2">Uncharacterized protein</fullName>
    </submittedName>
</protein>
<keyword evidence="1" id="KW-1133">Transmembrane helix</keyword>
<dbReference type="AlphaFoldDB" id="A0A2M7PLL5"/>
<sequence length="64" mass="7675">MLNKHTQEQIAIRKWRQWGKKATFFLAGIFIGIMIMIIVIPPVTKAWNYNLCQYDRYYINIPSK</sequence>
<evidence type="ECO:0000313" key="3">
    <source>
        <dbReference type="Proteomes" id="UP000230646"/>
    </source>
</evidence>
<evidence type="ECO:0000313" key="2">
    <source>
        <dbReference type="EMBL" id="PIY31294.1"/>
    </source>
</evidence>
<dbReference type="RefSeq" id="WP_406608435.1">
    <property type="nucleotide sequence ID" value="NZ_PFKO01000358.1"/>
</dbReference>
<feature type="transmembrane region" description="Helical" evidence="1">
    <location>
        <begin position="21"/>
        <end position="40"/>
    </location>
</feature>
<comment type="caution">
    <text evidence="2">The sequence shown here is derived from an EMBL/GenBank/DDBJ whole genome shotgun (WGS) entry which is preliminary data.</text>
</comment>
<evidence type="ECO:0000256" key="1">
    <source>
        <dbReference type="SAM" id="Phobius"/>
    </source>
</evidence>
<reference evidence="2 3" key="1">
    <citation type="submission" date="2017-09" db="EMBL/GenBank/DDBJ databases">
        <title>Depth-based differentiation of microbial function through sediment-hosted aquifers and enrichment of novel symbionts in the deep terrestrial subsurface.</title>
        <authorList>
            <person name="Probst A.J."/>
            <person name="Ladd B."/>
            <person name="Jarett J.K."/>
            <person name="Geller-Mcgrath D.E."/>
            <person name="Sieber C.M."/>
            <person name="Emerson J.B."/>
            <person name="Anantharaman K."/>
            <person name="Thomas B.C."/>
            <person name="Malmstrom R."/>
            <person name="Stieglmeier M."/>
            <person name="Klingl A."/>
            <person name="Woyke T."/>
            <person name="Ryan C.M."/>
            <person name="Banfield J.F."/>
        </authorList>
    </citation>
    <scope>NUCLEOTIDE SEQUENCE [LARGE SCALE GENOMIC DNA]</scope>
    <source>
        <strain evidence="2">CG_4_10_14_3_um_filter_34_13</strain>
    </source>
</reference>
<gene>
    <name evidence="2" type="ORF">COZ07_09825</name>
</gene>
<dbReference type="EMBL" id="PFKO01000358">
    <property type="protein sequence ID" value="PIY31294.1"/>
    <property type="molecule type" value="Genomic_DNA"/>
</dbReference>
<organism evidence="2 3">
    <name type="scientific">Candidatus Infernicultor aquiphilus</name>
    <dbReference type="NCBI Taxonomy" id="1805029"/>
    <lineage>
        <taxon>Bacteria</taxon>
        <taxon>Pseudomonadati</taxon>
        <taxon>Atribacterota</taxon>
        <taxon>Candidatus Phoenicimicrobiia</taxon>
        <taxon>Candidatus Pheonicimicrobiales</taxon>
        <taxon>Candidatus Phoenicimicrobiaceae</taxon>
        <taxon>Candidatus Infernicultor</taxon>
    </lineage>
</organism>
<name>A0A2M7PLL5_9BACT</name>
<proteinExistence type="predicted"/>
<keyword evidence="1" id="KW-0812">Transmembrane</keyword>
<keyword evidence="1" id="KW-0472">Membrane</keyword>
<accession>A0A2M7PLL5</accession>